<sequence length="605" mass="63798">MEDKSTYENTMSASGSHHETMDAVDTVEGITTNDTEAEFSGDTEVAPEAIGGASVGDLPAGYYRSFPFLGTLGAVILGTNGLYLACSMPLNVLTNINEDIGPDSNFAWITIIFSVVSASTYLLNGRLADLLGRRWVTTGFTVIGTIGTVICAAAPSIPVLIFGNALLGVNGGTQQSLVALIAELAPNKYRSYVTALVVNSALPVISFGPVFIRLMLRDLGPGGWRWSYGAAAICNGLSALLFYLAYHPPSFAMLHARSAHKVSPWRMVDFAGAALFAGGLTVFLLGLSWGGGVYPWKSGMVIGFIVGGAALLVLFVFWEVYGAKDYPLLPTHLFGNRPFMSIALASGIATMTFFALLLLWPVQLTLMYDSTLLGVGFKSCVIQSGVAIGYFVSGAIMKPLRRQKWQFIGGMIVLAAFIGGMAGTTPATQTMAIVFLLVVGMSIGWIECLALTLAPFCLRHDEIGIALGFVGTTRAALAALAQTIFTTIYTNKIATEQPALVTPAVLDAGLPASSVPALLAGLASGNMTGIPGLTPAIEAAAVAANELAYSRSFQLVYYAAVAFGIFGIAMSLYAPNTENRFNSAISRRMQGTEDATHDTVDAEKA</sequence>
<evidence type="ECO:0000313" key="9">
    <source>
        <dbReference type="EMBL" id="CAK7237156.1"/>
    </source>
</evidence>
<name>A0ABP0D1P2_9PEZI</name>
<dbReference type="SUPFAM" id="SSF103473">
    <property type="entry name" value="MFS general substrate transporter"/>
    <property type="match status" value="2"/>
</dbReference>
<feature type="transmembrane region" description="Helical" evidence="7">
    <location>
        <begin position="66"/>
        <end position="85"/>
    </location>
</feature>
<accession>A0ABP0D1P2</accession>
<feature type="transmembrane region" description="Helical" evidence="7">
    <location>
        <begin position="431"/>
        <end position="453"/>
    </location>
</feature>
<proteinExistence type="predicted"/>
<dbReference type="InterPro" id="IPR036259">
    <property type="entry name" value="MFS_trans_sf"/>
</dbReference>
<reference evidence="9 10" key="1">
    <citation type="submission" date="2024-01" db="EMBL/GenBank/DDBJ databases">
        <authorList>
            <person name="Allen C."/>
            <person name="Tagirdzhanova G."/>
        </authorList>
    </citation>
    <scope>NUCLEOTIDE SEQUENCE [LARGE SCALE GENOMIC DNA]</scope>
</reference>
<evidence type="ECO:0000256" key="2">
    <source>
        <dbReference type="ARBA" id="ARBA00022448"/>
    </source>
</evidence>
<dbReference type="EMBL" id="CAWUHD010000175">
    <property type="protein sequence ID" value="CAK7237156.1"/>
    <property type="molecule type" value="Genomic_DNA"/>
</dbReference>
<dbReference type="PROSITE" id="PS50850">
    <property type="entry name" value="MFS"/>
    <property type="match status" value="1"/>
</dbReference>
<evidence type="ECO:0000256" key="5">
    <source>
        <dbReference type="ARBA" id="ARBA00023136"/>
    </source>
</evidence>
<feature type="transmembrane region" description="Helical" evidence="7">
    <location>
        <begin position="193"/>
        <end position="214"/>
    </location>
</feature>
<feature type="transmembrane region" description="Helical" evidence="7">
    <location>
        <begin position="465"/>
        <end position="485"/>
    </location>
</feature>
<feature type="region of interest" description="Disordered" evidence="6">
    <location>
        <begin position="1"/>
        <end position="22"/>
    </location>
</feature>
<feature type="transmembrane region" description="Helical" evidence="7">
    <location>
        <begin position="135"/>
        <end position="155"/>
    </location>
</feature>
<gene>
    <name evidence="9" type="ORF">SEUCBS140593_009862</name>
</gene>
<dbReference type="Gene3D" id="1.20.1250.20">
    <property type="entry name" value="MFS general substrate transporter like domains"/>
    <property type="match status" value="1"/>
</dbReference>
<comment type="caution">
    <text evidence="9">The sequence shown here is derived from an EMBL/GenBank/DDBJ whole genome shotgun (WGS) entry which is preliminary data.</text>
</comment>
<feature type="transmembrane region" description="Helical" evidence="7">
    <location>
        <begin position="372"/>
        <end position="393"/>
    </location>
</feature>
<feature type="transmembrane region" description="Helical" evidence="7">
    <location>
        <begin position="267"/>
        <end position="287"/>
    </location>
</feature>
<evidence type="ECO:0000313" key="10">
    <source>
        <dbReference type="Proteomes" id="UP001642482"/>
    </source>
</evidence>
<feature type="transmembrane region" description="Helical" evidence="7">
    <location>
        <begin position="299"/>
        <end position="318"/>
    </location>
</feature>
<dbReference type="PANTHER" id="PTHR23501">
    <property type="entry name" value="MAJOR FACILITATOR SUPERFAMILY"/>
    <property type="match status" value="1"/>
</dbReference>
<keyword evidence="2" id="KW-0813">Transport</keyword>
<keyword evidence="5 7" id="KW-0472">Membrane</keyword>
<protein>
    <recommendedName>
        <fullName evidence="8">Major facilitator superfamily (MFS) profile domain-containing protein</fullName>
    </recommendedName>
</protein>
<evidence type="ECO:0000259" key="8">
    <source>
        <dbReference type="PROSITE" id="PS50850"/>
    </source>
</evidence>
<evidence type="ECO:0000256" key="3">
    <source>
        <dbReference type="ARBA" id="ARBA00022692"/>
    </source>
</evidence>
<dbReference type="InterPro" id="IPR010573">
    <property type="entry name" value="MFS_Str1/Tri12-like"/>
</dbReference>
<feature type="transmembrane region" description="Helical" evidence="7">
    <location>
        <begin position="339"/>
        <end position="360"/>
    </location>
</feature>
<feature type="transmembrane region" description="Helical" evidence="7">
    <location>
        <begin position="555"/>
        <end position="574"/>
    </location>
</feature>
<evidence type="ECO:0000256" key="7">
    <source>
        <dbReference type="SAM" id="Phobius"/>
    </source>
</evidence>
<comment type="subcellular location">
    <subcellularLocation>
        <location evidence="1">Membrane</location>
        <topology evidence="1">Multi-pass membrane protein</topology>
    </subcellularLocation>
</comment>
<organism evidence="9 10">
    <name type="scientific">Sporothrix eucalyptigena</name>
    <dbReference type="NCBI Taxonomy" id="1812306"/>
    <lineage>
        <taxon>Eukaryota</taxon>
        <taxon>Fungi</taxon>
        <taxon>Dikarya</taxon>
        <taxon>Ascomycota</taxon>
        <taxon>Pezizomycotina</taxon>
        <taxon>Sordariomycetes</taxon>
        <taxon>Sordariomycetidae</taxon>
        <taxon>Ophiostomatales</taxon>
        <taxon>Ophiostomataceae</taxon>
        <taxon>Sporothrix</taxon>
    </lineage>
</organism>
<feature type="transmembrane region" description="Helical" evidence="7">
    <location>
        <begin position="226"/>
        <end position="246"/>
    </location>
</feature>
<feature type="transmembrane region" description="Helical" evidence="7">
    <location>
        <begin position="105"/>
        <end position="123"/>
    </location>
</feature>
<keyword evidence="3 7" id="KW-0812">Transmembrane</keyword>
<keyword evidence="10" id="KW-1185">Reference proteome</keyword>
<dbReference type="InterPro" id="IPR020846">
    <property type="entry name" value="MFS_dom"/>
</dbReference>
<feature type="domain" description="Major facilitator superfamily (MFS) profile" evidence="8">
    <location>
        <begin position="66"/>
        <end position="579"/>
    </location>
</feature>
<dbReference type="Pfam" id="PF06609">
    <property type="entry name" value="TRI12"/>
    <property type="match status" value="1"/>
</dbReference>
<keyword evidence="4 7" id="KW-1133">Transmembrane helix</keyword>
<dbReference type="Proteomes" id="UP001642482">
    <property type="component" value="Unassembled WGS sequence"/>
</dbReference>
<evidence type="ECO:0000256" key="4">
    <source>
        <dbReference type="ARBA" id="ARBA00022989"/>
    </source>
</evidence>
<evidence type="ECO:0000256" key="6">
    <source>
        <dbReference type="SAM" id="MobiDB-lite"/>
    </source>
</evidence>
<evidence type="ECO:0000256" key="1">
    <source>
        <dbReference type="ARBA" id="ARBA00004141"/>
    </source>
</evidence>
<dbReference type="PANTHER" id="PTHR23501:SF109">
    <property type="entry name" value="MAJOR FACILITATOR SUPERFAMILY (MFS) PROFILE DOMAIN-CONTAINING PROTEIN-RELATED"/>
    <property type="match status" value="1"/>
</dbReference>
<feature type="transmembrane region" description="Helical" evidence="7">
    <location>
        <begin position="405"/>
        <end position="425"/>
    </location>
</feature>